<dbReference type="InterPro" id="IPR017560">
    <property type="entry name" value="Cyt_c_biogenesis_CcmI"/>
</dbReference>
<dbReference type="GO" id="GO:0030313">
    <property type="term" value="C:cell envelope"/>
    <property type="evidence" value="ECO:0007669"/>
    <property type="project" value="UniProtKB-SubCell"/>
</dbReference>
<dbReference type="EMBL" id="SMBX01000003">
    <property type="protein sequence ID" value="TCV00426.1"/>
    <property type="molecule type" value="Genomic_DNA"/>
</dbReference>
<accession>A0A4R3V635</accession>
<gene>
    <name evidence="7" type="ORF">EV686_1036</name>
</gene>
<dbReference type="Gene3D" id="1.25.40.10">
    <property type="entry name" value="Tetratricopeptide repeat domain"/>
    <property type="match status" value="1"/>
</dbReference>
<keyword evidence="8" id="KW-1185">Reference proteome</keyword>
<dbReference type="SUPFAM" id="SSF48452">
    <property type="entry name" value="TPR-like"/>
    <property type="match status" value="1"/>
</dbReference>
<evidence type="ECO:0000256" key="3">
    <source>
        <dbReference type="ARBA" id="ARBA00022748"/>
    </source>
</evidence>
<keyword evidence="5" id="KW-0472">Membrane</keyword>
<evidence type="ECO:0000259" key="6">
    <source>
        <dbReference type="Pfam" id="PF23914"/>
    </source>
</evidence>
<feature type="domain" description="Cytochrome c-type biogenesis protein H TPR" evidence="6">
    <location>
        <begin position="128"/>
        <end position="261"/>
    </location>
</feature>
<dbReference type="Pfam" id="PF23914">
    <property type="entry name" value="TPR_CcmH_CycH"/>
    <property type="match status" value="1"/>
</dbReference>
<comment type="caution">
    <text evidence="7">The sequence shown here is derived from an EMBL/GenBank/DDBJ whole genome shotgun (WGS) entry which is preliminary data.</text>
</comment>
<protein>
    <submittedName>
        <fullName evidence="7">Cytochrome c-type biogenesis protein CcmH</fullName>
    </submittedName>
</protein>
<evidence type="ECO:0000256" key="5">
    <source>
        <dbReference type="SAM" id="Phobius"/>
    </source>
</evidence>
<dbReference type="NCBIfam" id="TIGR03142">
    <property type="entry name" value="cytochro_ccmI"/>
    <property type="match status" value="1"/>
</dbReference>
<sequence length="288" mass="31093">MNLIFTVLVVLVLLAVVLPLGRVLWRGPRATTHLEHHVVNSAVLRDQLAELERDRKSGTLSTKDHGEAVQDLQRRVLDEAKPVVTSGKQPRNGKYAALGVAVVLPVASMLLYLQLGNPAAMNPAPTQPSPSITQADVQAMVNSLSARLALNPDDPQGWLMLARSYRYFSRYEEAAKAFAQAGSAVEADPLALTEYAETLARNSPNGFSGYPTTLLELALALSPQDPFALTLAGAAALERRDYDSAISYWQQVLGAVPPDSNAARAISESIQHAINQRDHDTTTPTPAQ</sequence>
<dbReference type="GO" id="GO:0005886">
    <property type="term" value="C:plasma membrane"/>
    <property type="evidence" value="ECO:0007669"/>
    <property type="project" value="TreeGrafter"/>
</dbReference>
<keyword evidence="3" id="KW-0201">Cytochrome c-type biogenesis</keyword>
<evidence type="ECO:0000256" key="2">
    <source>
        <dbReference type="ARBA" id="ARBA00022737"/>
    </source>
</evidence>
<dbReference type="AlphaFoldDB" id="A0A4R3V635"/>
<dbReference type="RefSeq" id="WP_132474958.1">
    <property type="nucleotide sequence ID" value="NZ_JBHRVM010000001.1"/>
</dbReference>
<dbReference type="InterPro" id="IPR011990">
    <property type="entry name" value="TPR-like_helical_dom_sf"/>
</dbReference>
<dbReference type="GO" id="GO:0017004">
    <property type="term" value="P:cytochrome complex assembly"/>
    <property type="evidence" value="ECO:0007669"/>
    <property type="project" value="UniProtKB-KW"/>
</dbReference>
<feature type="transmembrane region" description="Helical" evidence="5">
    <location>
        <begin position="95"/>
        <end position="113"/>
    </location>
</feature>
<keyword evidence="5" id="KW-0812">Transmembrane</keyword>
<name>A0A4R3V635_9BURK</name>
<evidence type="ECO:0000256" key="1">
    <source>
        <dbReference type="ARBA" id="ARBA00004196"/>
    </source>
</evidence>
<organism evidence="7 8">
    <name type="scientific">Paracandidimonas soli</name>
    <dbReference type="NCBI Taxonomy" id="1917182"/>
    <lineage>
        <taxon>Bacteria</taxon>
        <taxon>Pseudomonadati</taxon>
        <taxon>Pseudomonadota</taxon>
        <taxon>Betaproteobacteria</taxon>
        <taxon>Burkholderiales</taxon>
        <taxon>Alcaligenaceae</taxon>
        <taxon>Paracandidimonas</taxon>
    </lineage>
</organism>
<evidence type="ECO:0000256" key="4">
    <source>
        <dbReference type="ARBA" id="ARBA00022803"/>
    </source>
</evidence>
<dbReference type="OrthoDB" id="9776053at2"/>
<evidence type="ECO:0000313" key="7">
    <source>
        <dbReference type="EMBL" id="TCV00426.1"/>
    </source>
</evidence>
<reference evidence="7 8" key="1">
    <citation type="submission" date="2019-03" db="EMBL/GenBank/DDBJ databases">
        <title>Genomic Encyclopedia of Type Strains, Phase IV (KMG-IV): sequencing the most valuable type-strain genomes for metagenomic binning, comparative biology and taxonomic classification.</title>
        <authorList>
            <person name="Goeker M."/>
        </authorList>
    </citation>
    <scope>NUCLEOTIDE SEQUENCE [LARGE SCALE GENOMIC DNA]</scope>
    <source>
        <strain evidence="7 8">DSM 100048</strain>
    </source>
</reference>
<proteinExistence type="predicted"/>
<keyword evidence="5" id="KW-1133">Transmembrane helix</keyword>
<keyword evidence="2" id="KW-0677">Repeat</keyword>
<dbReference type="InterPro" id="IPR051263">
    <property type="entry name" value="C-type_cytochrome_biogenesis"/>
</dbReference>
<dbReference type="PANTHER" id="PTHR47870:SF4">
    <property type="entry name" value="CYTOCHROME C-TYPE BIOGENESIS PROTEIN CYCH"/>
    <property type="match status" value="1"/>
</dbReference>
<comment type="subcellular location">
    <subcellularLocation>
        <location evidence="1">Cell envelope</location>
    </subcellularLocation>
</comment>
<dbReference type="PANTHER" id="PTHR47870">
    <property type="entry name" value="CYTOCHROME C-TYPE BIOGENESIS PROTEIN CCMH"/>
    <property type="match status" value="1"/>
</dbReference>
<evidence type="ECO:0000313" key="8">
    <source>
        <dbReference type="Proteomes" id="UP000294692"/>
    </source>
</evidence>
<dbReference type="InterPro" id="IPR056413">
    <property type="entry name" value="TPR_CcmH_CycH"/>
</dbReference>
<dbReference type="Proteomes" id="UP000294692">
    <property type="component" value="Unassembled WGS sequence"/>
</dbReference>
<keyword evidence="4" id="KW-0802">TPR repeat</keyword>